<evidence type="ECO:0000259" key="1">
    <source>
        <dbReference type="Pfam" id="PF01710"/>
    </source>
</evidence>
<proteinExistence type="predicted"/>
<reference evidence="2" key="2">
    <citation type="submission" date="2014-03" db="EMBL/GenBank/DDBJ databases">
        <title>Candidatus Competibacter-lineage genomes retrieved from metagenomes reveal functional metabolic diversity.</title>
        <authorList>
            <person name="McIlroy S.J."/>
            <person name="Albertsen M."/>
            <person name="Andresen E.K."/>
            <person name="Saunders A.M."/>
            <person name="Kristiansen R."/>
            <person name="Stokholm-Bjerregaard M."/>
            <person name="Nielsen K.L."/>
            <person name="Nielsen P.H."/>
        </authorList>
    </citation>
    <scope>NUCLEOTIDE SEQUENCE</scope>
    <source>
        <strain evidence="2">Run_A_D11</strain>
    </source>
</reference>
<reference evidence="2" key="1">
    <citation type="submission" date="2013-07" db="EMBL/GenBank/DDBJ databases">
        <authorList>
            <person name="McIlroy S."/>
        </authorList>
    </citation>
    <scope>NUCLEOTIDE SEQUENCE [LARGE SCALE GENOMIC DNA]</scope>
    <source>
        <strain evidence="2">Run_A_D11</strain>
    </source>
</reference>
<accession>W6M178</accession>
<dbReference type="Proteomes" id="UP000035760">
    <property type="component" value="Unassembled WGS sequence"/>
</dbReference>
<dbReference type="STRING" id="1400863.BN873_1020017"/>
<keyword evidence="3" id="KW-1185">Reference proteome</keyword>
<sequence>MAYSHDFRCKVLAVRERDQLSIAQAAERFAVGSASVTRWLKRVERKPSGARRGKLDIAALEQDLREYPDAYPYERAARLGVRQSTICYALKKKLRVSYKKTQYHPRADAVARDAFQARQAAYEAAGRPLVWIDESGFFQGHAASAGLCSDWATLLWQVCQIFCVNAVLVSGVRVASGPRIEWRSD</sequence>
<name>W6M178_9GAMM</name>
<dbReference type="InterPro" id="IPR009057">
    <property type="entry name" value="Homeodomain-like_sf"/>
</dbReference>
<gene>
    <name evidence="2" type="ORF">BN873_1020017</name>
</gene>
<evidence type="ECO:0000313" key="2">
    <source>
        <dbReference type="EMBL" id="CDI01096.1"/>
    </source>
</evidence>
<feature type="domain" description="Transposase Synechocystis PCC 6803" evidence="1">
    <location>
        <begin position="1"/>
        <end position="108"/>
    </location>
</feature>
<dbReference type="Pfam" id="PF01710">
    <property type="entry name" value="HTH_Tnp_IS630"/>
    <property type="match status" value="1"/>
</dbReference>
<organism evidence="2 3">
    <name type="scientific">Candidatus Competibacter denitrificans Run_A_D11</name>
    <dbReference type="NCBI Taxonomy" id="1400863"/>
    <lineage>
        <taxon>Bacteria</taxon>
        <taxon>Pseudomonadati</taxon>
        <taxon>Pseudomonadota</taxon>
        <taxon>Gammaproteobacteria</taxon>
        <taxon>Candidatus Competibacteraceae</taxon>
        <taxon>Candidatus Competibacter</taxon>
    </lineage>
</organism>
<dbReference type="AlphaFoldDB" id="W6M178"/>
<dbReference type="RefSeq" id="WP_071243956.1">
    <property type="nucleotide sequence ID" value="NZ_CBTJ020000005.1"/>
</dbReference>
<protein>
    <recommendedName>
        <fullName evidence="1">Transposase Synechocystis PCC 6803 domain-containing protein</fullName>
    </recommendedName>
</protein>
<evidence type="ECO:0000313" key="3">
    <source>
        <dbReference type="Proteomes" id="UP000035760"/>
    </source>
</evidence>
<dbReference type="InterPro" id="IPR002622">
    <property type="entry name" value="Transposase_14"/>
</dbReference>
<dbReference type="SUPFAM" id="SSF46689">
    <property type="entry name" value="Homeodomain-like"/>
    <property type="match status" value="1"/>
</dbReference>
<dbReference type="EMBL" id="CBTJ020000005">
    <property type="protein sequence ID" value="CDI01096.1"/>
    <property type="molecule type" value="Genomic_DNA"/>
</dbReference>
<comment type="caution">
    <text evidence="2">The sequence shown here is derived from an EMBL/GenBank/DDBJ whole genome shotgun (WGS) entry which is preliminary data.</text>
</comment>